<reference evidence="5 6" key="1">
    <citation type="submission" date="2018-01" db="EMBL/GenBank/DDBJ databases">
        <title>Genomic Encyclopedia of Type Strains, Phase III (KMG-III): the genomes of soil and plant-associated and newly described type strains.</title>
        <authorList>
            <person name="Whitman W."/>
        </authorList>
    </citation>
    <scope>NUCLEOTIDE SEQUENCE [LARGE SCALE GENOMIC DNA]</scope>
    <source>
        <strain evidence="5 6">1131</strain>
    </source>
</reference>
<dbReference type="Pfam" id="PF08241">
    <property type="entry name" value="Methyltransf_11"/>
    <property type="match status" value="1"/>
</dbReference>
<dbReference type="SUPFAM" id="SSF53335">
    <property type="entry name" value="S-adenosyl-L-methionine-dependent methyltransferases"/>
    <property type="match status" value="1"/>
</dbReference>
<dbReference type="PANTHER" id="PTHR43464:SF19">
    <property type="entry name" value="UBIQUINONE BIOSYNTHESIS O-METHYLTRANSFERASE, MITOCHONDRIAL"/>
    <property type="match status" value="1"/>
</dbReference>
<keyword evidence="2 5" id="KW-0808">Transferase</keyword>
<dbReference type="PANTHER" id="PTHR43464">
    <property type="entry name" value="METHYLTRANSFERASE"/>
    <property type="match status" value="1"/>
</dbReference>
<dbReference type="Proteomes" id="UP000236919">
    <property type="component" value="Unassembled WGS sequence"/>
</dbReference>
<organism evidence="5 6">
    <name type="scientific">Bosea psychrotolerans</name>
    <dbReference type="NCBI Taxonomy" id="1871628"/>
    <lineage>
        <taxon>Bacteria</taxon>
        <taxon>Pseudomonadati</taxon>
        <taxon>Pseudomonadota</taxon>
        <taxon>Alphaproteobacteria</taxon>
        <taxon>Hyphomicrobiales</taxon>
        <taxon>Boseaceae</taxon>
        <taxon>Bosea</taxon>
    </lineage>
</organism>
<dbReference type="GO" id="GO:0032259">
    <property type="term" value="P:methylation"/>
    <property type="evidence" value="ECO:0007669"/>
    <property type="project" value="UniProtKB-KW"/>
</dbReference>
<comment type="caution">
    <text evidence="5">The sequence shown here is derived from an EMBL/GenBank/DDBJ whole genome shotgun (WGS) entry which is preliminary data.</text>
</comment>
<name>A0A2S4MCD2_9HYPH</name>
<keyword evidence="1 5" id="KW-0489">Methyltransferase</keyword>
<dbReference type="GO" id="GO:0008757">
    <property type="term" value="F:S-adenosylmethionine-dependent methyltransferase activity"/>
    <property type="evidence" value="ECO:0007669"/>
    <property type="project" value="InterPro"/>
</dbReference>
<evidence type="ECO:0000256" key="2">
    <source>
        <dbReference type="ARBA" id="ARBA00022679"/>
    </source>
</evidence>
<keyword evidence="3" id="KW-0949">S-adenosyl-L-methionine</keyword>
<proteinExistence type="predicted"/>
<dbReference type="InterPro" id="IPR029063">
    <property type="entry name" value="SAM-dependent_MTases_sf"/>
</dbReference>
<evidence type="ECO:0000256" key="1">
    <source>
        <dbReference type="ARBA" id="ARBA00022603"/>
    </source>
</evidence>
<sequence>MTDRALYDDPLLSLAYGKLRSRAGRPNEVIEQPALRSLMPSLQGKDVVDLGCGSGGLARWALEQGARSVKAFDASEQMIREAIKLGGDSRSRYEIGRIEDVALPDRSVDVVVSGLALHYVRDVVTVSRRIRGWLREGGSFIVSVEHPIMTCASRQWAEAADGTRQHWPVDRYLEEGPRLVRWLGADTPREHRTVASYMNALIDAGLVIRRVLEPGPDPASLQQWPKLTDHVRRPSFLIIRADHQVA</sequence>
<feature type="domain" description="Methyltransferase type 11" evidence="4">
    <location>
        <begin position="48"/>
        <end position="142"/>
    </location>
</feature>
<dbReference type="CDD" id="cd02440">
    <property type="entry name" value="AdoMet_MTases"/>
    <property type="match status" value="1"/>
</dbReference>
<dbReference type="Gene3D" id="3.40.50.150">
    <property type="entry name" value="Vaccinia Virus protein VP39"/>
    <property type="match status" value="1"/>
</dbReference>
<gene>
    <name evidence="5" type="ORF">CYD53_10573</name>
</gene>
<protein>
    <submittedName>
        <fullName evidence="5">Methyltransferase family protein</fullName>
    </submittedName>
</protein>
<keyword evidence="6" id="KW-1185">Reference proteome</keyword>
<dbReference type="EMBL" id="PQFZ01000005">
    <property type="protein sequence ID" value="POR52408.1"/>
    <property type="molecule type" value="Genomic_DNA"/>
</dbReference>
<evidence type="ECO:0000313" key="6">
    <source>
        <dbReference type="Proteomes" id="UP000236919"/>
    </source>
</evidence>
<evidence type="ECO:0000256" key="3">
    <source>
        <dbReference type="ARBA" id="ARBA00022691"/>
    </source>
</evidence>
<accession>A0A2S4MCD2</accession>
<dbReference type="AlphaFoldDB" id="A0A2S4MCD2"/>
<evidence type="ECO:0000259" key="4">
    <source>
        <dbReference type="Pfam" id="PF08241"/>
    </source>
</evidence>
<dbReference type="InterPro" id="IPR013216">
    <property type="entry name" value="Methyltransf_11"/>
</dbReference>
<evidence type="ECO:0000313" key="5">
    <source>
        <dbReference type="EMBL" id="POR52408.1"/>
    </source>
</evidence>